<dbReference type="AlphaFoldDB" id="A0A0C2SBN4"/>
<reference evidence="2 3" key="1">
    <citation type="submission" date="2014-04" db="EMBL/GenBank/DDBJ databases">
        <title>Evolutionary Origins and Diversification of the Mycorrhizal Mutualists.</title>
        <authorList>
            <consortium name="DOE Joint Genome Institute"/>
            <consortium name="Mycorrhizal Genomics Consortium"/>
            <person name="Kohler A."/>
            <person name="Kuo A."/>
            <person name="Nagy L.G."/>
            <person name="Floudas D."/>
            <person name="Copeland A."/>
            <person name="Barry K.W."/>
            <person name="Cichocki N."/>
            <person name="Veneault-Fourrey C."/>
            <person name="LaButti K."/>
            <person name="Lindquist E.A."/>
            <person name="Lipzen A."/>
            <person name="Lundell T."/>
            <person name="Morin E."/>
            <person name="Murat C."/>
            <person name="Riley R."/>
            <person name="Ohm R."/>
            <person name="Sun H."/>
            <person name="Tunlid A."/>
            <person name="Henrissat B."/>
            <person name="Grigoriev I.V."/>
            <person name="Hibbett D.S."/>
            <person name="Martin F."/>
        </authorList>
    </citation>
    <scope>NUCLEOTIDE SEQUENCE [LARGE SCALE GENOMIC DNA]</scope>
    <source>
        <strain evidence="2 3">Koide BX008</strain>
    </source>
</reference>
<organism evidence="2 3">
    <name type="scientific">Amanita muscaria (strain Koide BX008)</name>
    <dbReference type="NCBI Taxonomy" id="946122"/>
    <lineage>
        <taxon>Eukaryota</taxon>
        <taxon>Fungi</taxon>
        <taxon>Dikarya</taxon>
        <taxon>Basidiomycota</taxon>
        <taxon>Agaricomycotina</taxon>
        <taxon>Agaricomycetes</taxon>
        <taxon>Agaricomycetidae</taxon>
        <taxon>Agaricales</taxon>
        <taxon>Pluteineae</taxon>
        <taxon>Amanitaceae</taxon>
        <taxon>Amanita</taxon>
    </lineage>
</organism>
<keyword evidence="3" id="KW-1185">Reference proteome</keyword>
<accession>A0A0C2SBN4</accession>
<dbReference type="InParanoid" id="A0A0C2SBN4"/>
<evidence type="ECO:0000313" key="2">
    <source>
        <dbReference type="EMBL" id="KIL60270.1"/>
    </source>
</evidence>
<proteinExistence type="predicted"/>
<evidence type="ECO:0000256" key="1">
    <source>
        <dbReference type="SAM" id="MobiDB-lite"/>
    </source>
</evidence>
<feature type="compositionally biased region" description="Polar residues" evidence="1">
    <location>
        <begin position="54"/>
        <end position="64"/>
    </location>
</feature>
<dbReference type="HOGENOM" id="CLU_2867220_0_0_1"/>
<gene>
    <name evidence="2" type="ORF">M378DRAFT_168284</name>
</gene>
<dbReference type="Proteomes" id="UP000054549">
    <property type="component" value="Unassembled WGS sequence"/>
</dbReference>
<sequence>MVTDVQYYLIAVIWYKLDCGSQHFQLWPKAIQNDWQLRSRQSGTQGRELGPRSLQLSSNSLDVS</sequence>
<name>A0A0C2SBN4_AMAMK</name>
<evidence type="ECO:0000313" key="3">
    <source>
        <dbReference type="Proteomes" id="UP000054549"/>
    </source>
</evidence>
<protein>
    <submittedName>
        <fullName evidence="2">Uncharacterized protein</fullName>
    </submittedName>
</protein>
<feature type="region of interest" description="Disordered" evidence="1">
    <location>
        <begin position="42"/>
        <end position="64"/>
    </location>
</feature>
<dbReference type="EMBL" id="KN818301">
    <property type="protein sequence ID" value="KIL60270.1"/>
    <property type="molecule type" value="Genomic_DNA"/>
</dbReference>